<dbReference type="PROSITE" id="PS51464">
    <property type="entry name" value="SIS"/>
    <property type="match status" value="1"/>
</dbReference>
<evidence type="ECO:0000259" key="4">
    <source>
        <dbReference type="PROSITE" id="PS51071"/>
    </source>
</evidence>
<dbReference type="EMBL" id="MCGH01000001">
    <property type="protein sequence ID" value="ODM08808.1"/>
    <property type="molecule type" value="Genomic_DNA"/>
</dbReference>
<dbReference type="EMBL" id="MEHA01000003">
    <property type="protein sequence ID" value="ODR53965.1"/>
    <property type="molecule type" value="Genomic_DNA"/>
</dbReference>
<evidence type="ECO:0000256" key="3">
    <source>
        <dbReference type="ARBA" id="ARBA00023163"/>
    </source>
</evidence>
<dbReference type="InterPro" id="IPR001347">
    <property type="entry name" value="SIS_dom"/>
</dbReference>
<dbReference type="InterPro" id="IPR046348">
    <property type="entry name" value="SIS_dom_sf"/>
</dbReference>
<reference evidence="8 12" key="2">
    <citation type="submission" date="2016-08" db="EMBL/GenBank/DDBJ databases">
        <title>Characterization of Isolates of Eisenbergiella tayi Derived from Blood Cultures, Using Whole Genome Sequencing.</title>
        <authorList>
            <person name="Bernier A.-M."/>
            <person name="Burdz T."/>
            <person name="Wiebe D."/>
            <person name="Bernard K."/>
        </authorList>
    </citation>
    <scope>NUCLEOTIDE SEQUENCE [LARGE SCALE GENOMIC DNA]</scope>
    <source>
        <strain evidence="8 12">NML120146</strain>
    </source>
</reference>
<dbReference type="OrthoDB" id="9762536at2"/>
<dbReference type="Proteomes" id="UP000094869">
    <property type="component" value="Unassembled WGS sequence"/>
</dbReference>
<dbReference type="SUPFAM" id="SSF46689">
    <property type="entry name" value="Homeodomain-like"/>
    <property type="match status" value="1"/>
</dbReference>
<dbReference type="Proteomes" id="UP000095003">
    <property type="component" value="Unassembled WGS sequence"/>
</dbReference>
<dbReference type="EMBL" id="MEHD01000032">
    <property type="protein sequence ID" value="ODR51691.1"/>
    <property type="molecule type" value="Genomic_DNA"/>
</dbReference>
<evidence type="ECO:0000256" key="2">
    <source>
        <dbReference type="ARBA" id="ARBA00023125"/>
    </source>
</evidence>
<dbReference type="GeneID" id="93302498"/>
<evidence type="ECO:0000313" key="6">
    <source>
        <dbReference type="EMBL" id="ODM08808.1"/>
    </source>
</evidence>
<dbReference type="Gene3D" id="1.10.10.10">
    <property type="entry name" value="Winged helix-like DNA-binding domain superfamily/Winged helix DNA-binding domain"/>
    <property type="match status" value="1"/>
</dbReference>
<dbReference type="InterPro" id="IPR000281">
    <property type="entry name" value="HTH_RpiR"/>
</dbReference>
<feature type="domain" description="SIS" evidence="5">
    <location>
        <begin position="115"/>
        <end position="255"/>
    </location>
</feature>
<organism evidence="6 10">
    <name type="scientific">Eisenbergiella tayi</name>
    <dbReference type="NCBI Taxonomy" id="1432052"/>
    <lineage>
        <taxon>Bacteria</taxon>
        <taxon>Bacillati</taxon>
        <taxon>Bacillota</taxon>
        <taxon>Clostridia</taxon>
        <taxon>Lachnospirales</taxon>
        <taxon>Lachnospiraceae</taxon>
        <taxon>Eisenbergiella</taxon>
    </lineage>
</organism>
<name>A0A1E3AJ96_9FIRM</name>
<dbReference type="GO" id="GO:1901135">
    <property type="term" value="P:carbohydrate derivative metabolic process"/>
    <property type="evidence" value="ECO:0007669"/>
    <property type="project" value="InterPro"/>
</dbReference>
<evidence type="ECO:0000313" key="7">
    <source>
        <dbReference type="EMBL" id="ODM10788.1"/>
    </source>
</evidence>
<dbReference type="CDD" id="cd05013">
    <property type="entry name" value="SIS_RpiR"/>
    <property type="match status" value="1"/>
</dbReference>
<feature type="domain" description="HTH rpiR-type" evidence="4">
    <location>
        <begin position="6"/>
        <end position="81"/>
    </location>
</feature>
<dbReference type="GO" id="GO:0097367">
    <property type="term" value="F:carbohydrate derivative binding"/>
    <property type="evidence" value="ECO:0007669"/>
    <property type="project" value="InterPro"/>
</dbReference>
<dbReference type="InterPro" id="IPR035472">
    <property type="entry name" value="RpiR-like_SIS"/>
</dbReference>
<sequence>MNIYYQDILERIRLHYQEMTDTEKLIARFFLDNQKKQDFSAKILSRQLHVSETALSRFAKKIGFSGYREFQYMYEINFHMPKYTNDDVVQKILDTYQKLLQGFNGKLEMDKINAFCQSLSKAERVFIFALGSSACAASEFKLRFMRLGLQVEVIDNPHLMQMQAVLARPEDLVIGMSLSGETREVLGALKAAKLRNVGVTLITSNRRKQLQELFRHVLIIPSIEGLSLGDNISPQFPLLILTDIIYSCYMGMDSNYKTALLQDTLSAIQAEEPNDRIVF</sequence>
<dbReference type="InterPro" id="IPR036388">
    <property type="entry name" value="WH-like_DNA-bd_sf"/>
</dbReference>
<evidence type="ECO:0000313" key="13">
    <source>
        <dbReference type="Proteomes" id="UP000095003"/>
    </source>
</evidence>
<evidence type="ECO:0000313" key="8">
    <source>
        <dbReference type="EMBL" id="ODR51691.1"/>
    </source>
</evidence>
<dbReference type="PATRIC" id="fig|1432052.3.peg.3555"/>
<evidence type="ECO:0000313" key="9">
    <source>
        <dbReference type="EMBL" id="ODR53965.1"/>
    </source>
</evidence>
<dbReference type="EMBL" id="MCGI01000003">
    <property type="protein sequence ID" value="ODM10788.1"/>
    <property type="molecule type" value="Genomic_DNA"/>
</dbReference>
<evidence type="ECO:0000313" key="10">
    <source>
        <dbReference type="Proteomes" id="UP000094067"/>
    </source>
</evidence>
<keyword evidence="1" id="KW-0805">Transcription regulation</keyword>
<dbReference type="PROSITE" id="PS51071">
    <property type="entry name" value="HTH_RPIR"/>
    <property type="match status" value="1"/>
</dbReference>
<keyword evidence="3" id="KW-0804">Transcription</keyword>
<dbReference type="Pfam" id="PF01418">
    <property type="entry name" value="HTH_6"/>
    <property type="match status" value="1"/>
</dbReference>
<dbReference type="RefSeq" id="WP_009256202.1">
    <property type="nucleotide sequence ID" value="NZ_BAABXS010000001.1"/>
</dbReference>
<dbReference type="InterPro" id="IPR047640">
    <property type="entry name" value="RpiR-like"/>
</dbReference>
<dbReference type="SUPFAM" id="SSF53697">
    <property type="entry name" value="SIS domain"/>
    <property type="match status" value="1"/>
</dbReference>
<evidence type="ECO:0000313" key="11">
    <source>
        <dbReference type="Proteomes" id="UP000094271"/>
    </source>
</evidence>
<accession>A0A1E3AJ96</accession>
<evidence type="ECO:0000259" key="5">
    <source>
        <dbReference type="PROSITE" id="PS51464"/>
    </source>
</evidence>
<proteinExistence type="predicted"/>
<dbReference type="PANTHER" id="PTHR30514:SF21">
    <property type="entry name" value="RPIR-FAMILY TRANSCRIPTIONAL REGULATOR"/>
    <property type="match status" value="1"/>
</dbReference>
<dbReference type="PANTHER" id="PTHR30514">
    <property type="entry name" value="GLUCOKINASE"/>
    <property type="match status" value="1"/>
</dbReference>
<evidence type="ECO:0000313" key="12">
    <source>
        <dbReference type="Proteomes" id="UP000094869"/>
    </source>
</evidence>
<reference evidence="9 11" key="3">
    <citation type="submission" date="2016-08" db="EMBL/GenBank/DDBJ databases">
        <authorList>
            <person name="Seilhamer J.J."/>
        </authorList>
    </citation>
    <scope>NUCLEOTIDE SEQUENCE [LARGE SCALE GENOMIC DNA]</scope>
    <source>
        <strain evidence="9 11">NML150140-1</strain>
    </source>
</reference>
<keyword evidence="2" id="KW-0238">DNA-binding</keyword>
<dbReference type="Pfam" id="PF01380">
    <property type="entry name" value="SIS"/>
    <property type="match status" value="1"/>
</dbReference>
<dbReference type="GO" id="GO:0003677">
    <property type="term" value="F:DNA binding"/>
    <property type="evidence" value="ECO:0007669"/>
    <property type="project" value="UniProtKB-KW"/>
</dbReference>
<protein>
    <submittedName>
        <fullName evidence="6">HTH-type transcriptional regulator RpiR</fullName>
    </submittedName>
</protein>
<dbReference type="Proteomes" id="UP000094271">
    <property type="component" value="Unassembled WGS sequence"/>
</dbReference>
<dbReference type="Gene3D" id="3.40.50.10490">
    <property type="entry name" value="Glucose-6-phosphate isomerase like protein, domain 1"/>
    <property type="match status" value="1"/>
</dbReference>
<dbReference type="AlphaFoldDB" id="A0A1E3AJ96"/>
<dbReference type="InterPro" id="IPR009057">
    <property type="entry name" value="Homeodomain-like_sf"/>
</dbReference>
<dbReference type="GO" id="GO:0003700">
    <property type="term" value="F:DNA-binding transcription factor activity"/>
    <property type="evidence" value="ECO:0007669"/>
    <property type="project" value="InterPro"/>
</dbReference>
<dbReference type="Proteomes" id="UP000094067">
    <property type="component" value="Unassembled WGS sequence"/>
</dbReference>
<evidence type="ECO:0000256" key="1">
    <source>
        <dbReference type="ARBA" id="ARBA00023015"/>
    </source>
</evidence>
<gene>
    <name evidence="6" type="primary">rpiR_1</name>
    <name evidence="7" type="synonym">rpiR</name>
    <name evidence="7" type="ORF">BEH84_03217</name>
    <name evidence="9" type="ORF">BEI59_05240</name>
    <name evidence="6" type="ORF">BEI61_00437</name>
    <name evidence="8" type="ORF">BEI63_21125</name>
</gene>
<keyword evidence="12" id="KW-1185">Reference proteome</keyword>
<comment type="caution">
    <text evidence="6">The sequence shown here is derived from an EMBL/GenBank/DDBJ whole genome shotgun (WGS) entry which is preliminary data.</text>
</comment>
<reference evidence="10 13" key="1">
    <citation type="submission" date="2016-07" db="EMBL/GenBank/DDBJ databases">
        <title>Characterization of isolates of Eisenbergiella tayi derived from blood cultures, using whole genome sequencing.</title>
        <authorList>
            <person name="Burdz T."/>
            <person name="Wiebe D."/>
            <person name="Huynh C."/>
            <person name="Bernard K."/>
        </authorList>
    </citation>
    <scope>NUCLEOTIDE SEQUENCE [LARGE SCALE GENOMIC DNA]</scope>
    <source>
        <strain evidence="6 10">NML 110608</strain>
        <strain evidence="7 13">NML 120489</strain>
    </source>
</reference>